<gene>
    <name evidence="2" type="ORF">AYR53_05640</name>
</gene>
<evidence type="ECO:0000313" key="3">
    <source>
        <dbReference type="Proteomes" id="UP000078582"/>
    </source>
</evidence>
<dbReference type="Pfam" id="PF02698">
    <property type="entry name" value="DUF218"/>
    <property type="match status" value="1"/>
</dbReference>
<dbReference type="Proteomes" id="UP000078582">
    <property type="component" value="Chromosome"/>
</dbReference>
<dbReference type="GO" id="GO:0005886">
    <property type="term" value="C:plasma membrane"/>
    <property type="evidence" value="ECO:0007669"/>
    <property type="project" value="TreeGrafter"/>
</dbReference>
<dbReference type="InterPro" id="IPR003848">
    <property type="entry name" value="DUF218"/>
</dbReference>
<dbReference type="GO" id="GO:0043164">
    <property type="term" value="P:Gram-negative-bacterium-type cell wall biogenesis"/>
    <property type="evidence" value="ECO:0007669"/>
    <property type="project" value="TreeGrafter"/>
</dbReference>
<dbReference type="InterPro" id="IPR051599">
    <property type="entry name" value="Cell_Envelope_Assoc"/>
</dbReference>
<dbReference type="Gene3D" id="3.40.50.620">
    <property type="entry name" value="HUPs"/>
    <property type="match status" value="1"/>
</dbReference>
<keyword evidence="3" id="KW-1185">Reference proteome</keyword>
<dbReference type="GeneID" id="42981730"/>
<reference evidence="2 3" key="1">
    <citation type="submission" date="2016-03" db="EMBL/GenBank/DDBJ databases">
        <title>Pediococcus and Lactobacillus from brewery environment - whole genome sequencing and assembly.</title>
        <authorList>
            <person name="Behr J."/>
            <person name="Geissler A.J."/>
            <person name="Vogel R.F."/>
        </authorList>
    </citation>
    <scope>NUCLEOTIDE SEQUENCE [LARGE SCALE GENOMIC DNA]</scope>
    <source>
        <strain evidence="2 3">TMW 1.1989</strain>
    </source>
</reference>
<dbReference type="OrthoDB" id="9782395at2"/>
<evidence type="ECO:0000259" key="1">
    <source>
        <dbReference type="Pfam" id="PF02698"/>
    </source>
</evidence>
<dbReference type="PANTHER" id="PTHR30336:SF4">
    <property type="entry name" value="ENVELOPE BIOGENESIS FACTOR ELYC"/>
    <property type="match status" value="1"/>
</dbReference>
<dbReference type="GO" id="GO:0000270">
    <property type="term" value="P:peptidoglycan metabolic process"/>
    <property type="evidence" value="ECO:0007669"/>
    <property type="project" value="TreeGrafter"/>
</dbReference>
<protein>
    <recommendedName>
        <fullName evidence="1">DUF218 domain-containing protein</fullName>
    </recommendedName>
</protein>
<dbReference type="AlphaFoldDB" id="A0A192H1R6"/>
<sequence length="309" mass="34787">MLLRWLIISIILLLGLTRYDRRLLLNGYLVVLIGGCLIWMGYAASPPFFKNGGLVLIRIVSYLSVGAIGCGMLFLSYRLHLSKLQRCLLFSAGCWLIVTIIFSFTNSVGVKLSWLIIGYFAVGFVAYLAGTLLDIISFKRPATPYLLVLGSGLRRDGYVSQVLQWRLDRAVRLYQQLTIKPKIIVSGGQGSDEPRTEAAAMAEYLQRHKIPSKRIIQEVKATSTLENLSYTRQLISGDLTIITSNFHIFRTGLYARRLRISCQLVSAPTPPNYLLWGTLREYVALVAMNRWWHLVIGLSLLIVGGFLLR</sequence>
<proteinExistence type="predicted"/>
<dbReference type="EMBL" id="CP014873">
    <property type="protein sequence ID" value="ANK62305.1"/>
    <property type="molecule type" value="Genomic_DNA"/>
</dbReference>
<dbReference type="InterPro" id="IPR014729">
    <property type="entry name" value="Rossmann-like_a/b/a_fold"/>
</dbReference>
<dbReference type="RefSeq" id="WP_068281176.1">
    <property type="nucleotide sequence ID" value="NZ_CP014873.1"/>
</dbReference>
<feature type="domain" description="DUF218" evidence="1">
    <location>
        <begin position="145"/>
        <end position="275"/>
    </location>
</feature>
<organism evidence="2 3">
    <name type="scientific">Loigolactobacillus backii</name>
    <dbReference type="NCBI Taxonomy" id="375175"/>
    <lineage>
        <taxon>Bacteria</taxon>
        <taxon>Bacillati</taxon>
        <taxon>Bacillota</taxon>
        <taxon>Bacilli</taxon>
        <taxon>Lactobacillales</taxon>
        <taxon>Lactobacillaceae</taxon>
        <taxon>Loigolactobacillus</taxon>
    </lineage>
</organism>
<dbReference type="PANTHER" id="PTHR30336">
    <property type="entry name" value="INNER MEMBRANE PROTEIN, PROBABLE PERMEASE"/>
    <property type="match status" value="1"/>
</dbReference>
<dbReference type="CDD" id="cd06259">
    <property type="entry name" value="YdcF-like"/>
    <property type="match status" value="1"/>
</dbReference>
<name>A0A192H1R6_9LACO</name>
<accession>A0A192H1R6</accession>
<evidence type="ECO:0000313" key="2">
    <source>
        <dbReference type="EMBL" id="ANK62305.1"/>
    </source>
</evidence>